<evidence type="ECO:0000313" key="2">
    <source>
        <dbReference type="Proteomes" id="UP000568380"/>
    </source>
</evidence>
<dbReference type="EMBL" id="JACHIN010000001">
    <property type="protein sequence ID" value="MBB5076159.1"/>
    <property type="molecule type" value="Genomic_DNA"/>
</dbReference>
<dbReference type="AlphaFoldDB" id="A0A7W7ZZ85"/>
<reference evidence="1 2" key="1">
    <citation type="submission" date="2020-08" db="EMBL/GenBank/DDBJ databases">
        <title>Genomic Encyclopedia of Type Strains, Phase IV (KMG-IV): sequencing the most valuable type-strain genomes for metagenomic binning, comparative biology and taxonomic classification.</title>
        <authorList>
            <person name="Goeker M."/>
        </authorList>
    </citation>
    <scope>NUCLEOTIDE SEQUENCE [LARGE SCALE GENOMIC DNA]</scope>
    <source>
        <strain evidence="1 2">DSM 45385</strain>
    </source>
</reference>
<accession>A0A7W7ZZ85</accession>
<evidence type="ECO:0000313" key="1">
    <source>
        <dbReference type="EMBL" id="MBB5076159.1"/>
    </source>
</evidence>
<gene>
    <name evidence="1" type="ORF">HNR40_001605</name>
</gene>
<keyword evidence="2" id="KW-1185">Reference proteome</keyword>
<sequence length="29" mass="3120">MMDVLVILSQPSTVEYLQNILGEGANANV</sequence>
<protein>
    <submittedName>
        <fullName evidence="1">Uncharacterized protein</fullName>
    </submittedName>
</protein>
<dbReference type="Proteomes" id="UP000568380">
    <property type="component" value="Unassembled WGS sequence"/>
</dbReference>
<proteinExistence type="predicted"/>
<organism evidence="1 2">
    <name type="scientific">Nonomuraea endophytica</name>
    <dbReference type="NCBI Taxonomy" id="714136"/>
    <lineage>
        <taxon>Bacteria</taxon>
        <taxon>Bacillati</taxon>
        <taxon>Actinomycetota</taxon>
        <taxon>Actinomycetes</taxon>
        <taxon>Streptosporangiales</taxon>
        <taxon>Streptosporangiaceae</taxon>
        <taxon>Nonomuraea</taxon>
    </lineage>
</organism>
<comment type="caution">
    <text evidence="1">The sequence shown here is derived from an EMBL/GenBank/DDBJ whole genome shotgun (WGS) entry which is preliminary data.</text>
</comment>
<name>A0A7W7ZZ85_9ACTN</name>